<reference evidence="1" key="1">
    <citation type="journal article" date="2015" name="Nature">
        <title>Complex archaea that bridge the gap between prokaryotes and eukaryotes.</title>
        <authorList>
            <person name="Spang A."/>
            <person name="Saw J.H."/>
            <person name="Jorgensen S.L."/>
            <person name="Zaremba-Niedzwiedzka K."/>
            <person name="Martijn J."/>
            <person name="Lind A.E."/>
            <person name="van Eijk R."/>
            <person name="Schleper C."/>
            <person name="Guy L."/>
            <person name="Ettema T.J."/>
        </authorList>
    </citation>
    <scope>NUCLEOTIDE SEQUENCE</scope>
</reference>
<accession>A0A0F9EYY8</accession>
<dbReference type="EMBL" id="LAZR01023209">
    <property type="protein sequence ID" value="KKL79308.1"/>
    <property type="molecule type" value="Genomic_DNA"/>
</dbReference>
<gene>
    <name evidence="1" type="ORF">LCGC14_2016130</name>
</gene>
<comment type="caution">
    <text evidence="1">The sequence shown here is derived from an EMBL/GenBank/DDBJ whole genome shotgun (WGS) entry which is preliminary data.</text>
</comment>
<evidence type="ECO:0000313" key="1">
    <source>
        <dbReference type="EMBL" id="KKL79308.1"/>
    </source>
</evidence>
<protein>
    <submittedName>
        <fullName evidence="1">Uncharacterized protein</fullName>
    </submittedName>
</protein>
<sequence length="233" mass="24858">MGWTIYNSKGEPLVTQEQHDHTIADASGPLTNDEHDGFSEYDEIAAPANPAANKLRLYPVDVGGVTGWALLDSAGAETTIVARTRRLPMTVFSINHDTGGSNNPIMRDADTNDGFRAGVPVPDDWVVGTDITVHCLLFQNATAGSPIASLASYIQVATDQEALGFNFENAAVANLGLTQNVMEEVSRTITGASVSAGDFIYWALQRNGTSGDDTVNGQVSIVGAIWMEYTAFF</sequence>
<name>A0A0F9EYY8_9ZZZZ</name>
<dbReference type="AlphaFoldDB" id="A0A0F9EYY8"/>
<organism evidence="1">
    <name type="scientific">marine sediment metagenome</name>
    <dbReference type="NCBI Taxonomy" id="412755"/>
    <lineage>
        <taxon>unclassified sequences</taxon>
        <taxon>metagenomes</taxon>
        <taxon>ecological metagenomes</taxon>
    </lineage>
</organism>
<proteinExistence type="predicted"/>